<dbReference type="EMBL" id="JABMIG020000093">
    <property type="protein sequence ID" value="KAL3793225.1"/>
    <property type="molecule type" value="Genomic_DNA"/>
</dbReference>
<dbReference type="Proteomes" id="UP001516023">
    <property type="component" value="Unassembled WGS sequence"/>
</dbReference>
<comment type="caution">
    <text evidence="2">The sequence shown here is derived from an EMBL/GenBank/DDBJ whole genome shotgun (WGS) entry which is preliminary data.</text>
</comment>
<evidence type="ECO:0000256" key="1">
    <source>
        <dbReference type="SAM" id="SignalP"/>
    </source>
</evidence>
<accession>A0ABD3PYQ9</accession>
<keyword evidence="3" id="KW-1185">Reference proteome</keyword>
<protein>
    <submittedName>
        <fullName evidence="2">Uncharacterized protein</fullName>
    </submittedName>
</protein>
<dbReference type="AlphaFoldDB" id="A0ABD3PYQ9"/>
<name>A0ABD3PYQ9_9STRA</name>
<feature type="chain" id="PRO_5044803506" evidence="1">
    <location>
        <begin position="26"/>
        <end position="221"/>
    </location>
</feature>
<proteinExistence type="predicted"/>
<feature type="signal peptide" evidence="1">
    <location>
        <begin position="1"/>
        <end position="25"/>
    </location>
</feature>
<reference evidence="2 3" key="1">
    <citation type="journal article" date="2020" name="G3 (Bethesda)">
        <title>Improved Reference Genome for Cyclotella cryptica CCMP332, a Model for Cell Wall Morphogenesis, Salinity Adaptation, and Lipid Production in Diatoms (Bacillariophyta).</title>
        <authorList>
            <person name="Roberts W.R."/>
            <person name="Downey K.M."/>
            <person name="Ruck E.C."/>
            <person name="Traller J.C."/>
            <person name="Alverson A.J."/>
        </authorList>
    </citation>
    <scope>NUCLEOTIDE SEQUENCE [LARGE SCALE GENOMIC DNA]</scope>
    <source>
        <strain evidence="2 3">CCMP332</strain>
    </source>
</reference>
<keyword evidence="1" id="KW-0732">Signal</keyword>
<evidence type="ECO:0000313" key="3">
    <source>
        <dbReference type="Proteomes" id="UP001516023"/>
    </source>
</evidence>
<evidence type="ECO:0000313" key="2">
    <source>
        <dbReference type="EMBL" id="KAL3793225.1"/>
    </source>
</evidence>
<gene>
    <name evidence="2" type="ORF">HJC23_000767</name>
</gene>
<sequence>MLQLQHHALLCYWVGCCIMFHASLAFQPAHTRKKYSFLRPVPSSSPTALSTTPPRIITNEVDFQDLTVMDVVLFQRRNVDHNGDGSPQQSNGLSCAKLELGAVQETRTVAPLSAWTTESAYTSATNDMMEFVVDEEDMFPGLSSDDIRILQVLDGSVIGYGSRQVGGGKGLGNPHGEESELLYYIDRSVVEGLYDLEIGGGSSLRGVKVDLVVNPSLEHIW</sequence>
<organism evidence="2 3">
    <name type="scientific">Cyclotella cryptica</name>
    <dbReference type="NCBI Taxonomy" id="29204"/>
    <lineage>
        <taxon>Eukaryota</taxon>
        <taxon>Sar</taxon>
        <taxon>Stramenopiles</taxon>
        <taxon>Ochrophyta</taxon>
        <taxon>Bacillariophyta</taxon>
        <taxon>Coscinodiscophyceae</taxon>
        <taxon>Thalassiosirophycidae</taxon>
        <taxon>Stephanodiscales</taxon>
        <taxon>Stephanodiscaceae</taxon>
        <taxon>Cyclotella</taxon>
    </lineage>
</organism>